<proteinExistence type="predicted"/>
<organism evidence="1 2">
    <name type="scientific">Cryomyces antarcticus</name>
    <dbReference type="NCBI Taxonomy" id="329879"/>
    <lineage>
        <taxon>Eukaryota</taxon>
        <taxon>Fungi</taxon>
        <taxon>Dikarya</taxon>
        <taxon>Ascomycota</taxon>
        <taxon>Pezizomycotina</taxon>
        <taxon>Dothideomycetes</taxon>
        <taxon>Dothideomycetes incertae sedis</taxon>
        <taxon>Cryomyces</taxon>
    </lineage>
</organism>
<comment type="caution">
    <text evidence="1">The sequence shown here is derived from an EMBL/GenBank/DDBJ whole genome shotgun (WGS) entry which is preliminary data.</text>
</comment>
<protein>
    <submittedName>
        <fullName evidence="1">Uncharacterized protein</fullName>
    </submittedName>
</protein>
<gene>
    <name evidence="1" type="ORF">LTR16_012485</name>
</gene>
<dbReference type="EMBL" id="JAVRRA010004548">
    <property type="protein sequence ID" value="KAK5275430.1"/>
    <property type="molecule type" value="Genomic_DNA"/>
</dbReference>
<evidence type="ECO:0000313" key="2">
    <source>
        <dbReference type="Proteomes" id="UP001357485"/>
    </source>
</evidence>
<reference evidence="1 2" key="1">
    <citation type="submission" date="2023-08" db="EMBL/GenBank/DDBJ databases">
        <title>Black Yeasts Isolated from many extreme environments.</title>
        <authorList>
            <person name="Coleine C."/>
            <person name="Stajich J.E."/>
            <person name="Selbmann L."/>
        </authorList>
    </citation>
    <scope>NUCLEOTIDE SEQUENCE [LARGE SCALE GENOMIC DNA]</scope>
    <source>
        <strain evidence="1 2">CCFEE 536</strain>
    </source>
</reference>
<evidence type="ECO:0000313" key="1">
    <source>
        <dbReference type="EMBL" id="KAK5275430.1"/>
    </source>
</evidence>
<sequence length="59" mass="6114">MADVEGANGEAALTTVPVGLIVPFANPLADDADSKAVLKAVRHALAPQARHERSRQVPA</sequence>
<keyword evidence="2" id="KW-1185">Reference proteome</keyword>
<accession>A0ABR0M2P1</accession>
<dbReference type="Proteomes" id="UP001357485">
    <property type="component" value="Unassembled WGS sequence"/>
</dbReference>
<name>A0ABR0M2P1_9PEZI</name>